<evidence type="ECO:0000313" key="2">
    <source>
        <dbReference type="Proteomes" id="UP000031130"/>
    </source>
</evidence>
<accession>A0A0A8HZX2</accession>
<dbReference type="KEGG" id="cln:UPTC3659_1538"/>
<gene>
    <name evidence="1" type="ORF">UPTC3659_1538</name>
</gene>
<reference evidence="1 2" key="1">
    <citation type="journal article" date="2014" name="Genome Biol. Evol.">
        <title>Comparative Genomics of the Campylobacter lari Group.</title>
        <authorList>
            <person name="Miller W.G."/>
            <person name="Yee E."/>
            <person name="Chapman M.H."/>
            <person name="Smith T.P."/>
            <person name="Bono J.L."/>
            <person name="Huynh S."/>
            <person name="Parker C.T."/>
            <person name="Vandamme P."/>
            <person name="Luong K."/>
            <person name="Korlach J."/>
        </authorList>
    </citation>
    <scope>NUCLEOTIDE SEQUENCE [LARGE SCALE GENOMIC DNA]</scope>
    <source>
        <strain evidence="2">RM3659</strain>
    </source>
</reference>
<dbReference type="EMBL" id="CP007775">
    <property type="protein sequence ID" value="AJD02365.1"/>
    <property type="molecule type" value="Genomic_DNA"/>
</dbReference>
<protein>
    <recommendedName>
        <fullName evidence="3">YkgJ family cysteine cluster protein</fullName>
    </recommendedName>
</protein>
<dbReference type="AlphaFoldDB" id="A0A0A8HZX2"/>
<name>A0A0A8HZX2_CAMLA</name>
<proteinExistence type="predicted"/>
<dbReference type="Proteomes" id="UP000031130">
    <property type="component" value="Chromosome"/>
</dbReference>
<evidence type="ECO:0008006" key="3">
    <source>
        <dbReference type="Google" id="ProtNLM"/>
    </source>
</evidence>
<sequence length="246" mass="29621">MNIFKILHSKEFIFAKECYKTCNSYCCKNPYFKFLSFAKNDNIILPMLEAEFLALNNQIQFKNTKHITFILKNNKKIKLYFVECDFKGLCSPHNLRPLICKLYPYFPIIDNDGNFIRARESTMYDLFYKDEKNHPCTLIQTNKKDIINQLKITTEEIRKVPIMIFIFKSLQYIDEALQKYFENIFSKKIFIDTLDRGGVIEFFKHYEKNSFTMQAFKNQEFIENIISLYNTLEQKYGEEFTQYFFE</sequence>
<dbReference type="HOGENOM" id="CLU_1101297_0_0_7"/>
<evidence type="ECO:0000313" key="1">
    <source>
        <dbReference type="EMBL" id="AJD02365.1"/>
    </source>
</evidence>
<dbReference type="OrthoDB" id="5357585at2"/>
<organism evidence="1 2">
    <name type="scientific">Campylobacter lari NCTC 11845</name>
    <dbReference type="NCBI Taxonomy" id="1388749"/>
    <lineage>
        <taxon>Bacteria</taxon>
        <taxon>Pseudomonadati</taxon>
        <taxon>Campylobacterota</taxon>
        <taxon>Epsilonproteobacteria</taxon>
        <taxon>Campylobacterales</taxon>
        <taxon>Campylobacteraceae</taxon>
        <taxon>Campylobacter</taxon>
    </lineage>
</organism>
<dbReference type="RefSeq" id="WP_039626987.1">
    <property type="nucleotide sequence ID" value="NZ_CP007775.1"/>
</dbReference>